<feature type="compositionally biased region" description="Acidic residues" evidence="2">
    <location>
        <begin position="204"/>
        <end position="216"/>
    </location>
</feature>
<feature type="compositionally biased region" description="Low complexity" evidence="2">
    <location>
        <begin position="129"/>
        <end position="139"/>
    </location>
</feature>
<gene>
    <name evidence="3" type="ORF">SPI_04426</name>
</gene>
<feature type="region of interest" description="Disordered" evidence="2">
    <location>
        <begin position="59"/>
        <end position="264"/>
    </location>
</feature>
<dbReference type="GO" id="GO:0000390">
    <property type="term" value="P:spliceosomal complex disassembly"/>
    <property type="evidence" value="ECO:0007669"/>
    <property type="project" value="InterPro"/>
</dbReference>
<dbReference type="AlphaFoldDB" id="A0A167VQM8"/>
<keyword evidence="1" id="KW-0175">Coiled coil</keyword>
<evidence type="ECO:0008006" key="5">
    <source>
        <dbReference type="Google" id="ProtNLM"/>
    </source>
</evidence>
<dbReference type="STRING" id="1081102.A0A167VQM8"/>
<dbReference type="GO" id="GO:0071008">
    <property type="term" value="C:U2-type post-mRNA release spliceosomal complex"/>
    <property type="evidence" value="ECO:0007669"/>
    <property type="project" value="InterPro"/>
</dbReference>
<feature type="coiled-coil region" evidence="1">
    <location>
        <begin position="487"/>
        <end position="514"/>
    </location>
</feature>
<organism evidence="3 4">
    <name type="scientific">Niveomyces insectorum RCEF 264</name>
    <dbReference type="NCBI Taxonomy" id="1081102"/>
    <lineage>
        <taxon>Eukaryota</taxon>
        <taxon>Fungi</taxon>
        <taxon>Dikarya</taxon>
        <taxon>Ascomycota</taxon>
        <taxon>Pezizomycotina</taxon>
        <taxon>Sordariomycetes</taxon>
        <taxon>Hypocreomycetidae</taxon>
        <taxon>Hypocreales</taxon>
        <taxon>Cordycipitaceae</taxon>
        <taxon>Niveomyces</taxon>
    </lineage>
</organism>
<name>A0A167VQM8_9HYPO</name>
<dbReference type="Pfam" id="PF15458">
    <property type="entry name" value="NTR2"/>
    <property type="match status" value="1"/>
</dbReference>
<evidence type="ECO:0000313" key="4">
    <source>
        <dbReference type="Proteomes" id="UP000076874"/>
    </source>
</evidence>
<dbReference type="Proteomes" id="UP000076874">
    <property type="component" value="Unassembled WGS sequence"/>
</dbReference>
<proteinExistence type="predicted"/>
<feature type="compositionally biased region" description="Basic and acidic residues" evidence="2">
    <location>
        <begin position="568"/>
        <end position="580"/>
    </location>
</feature>
<feature type="region of interest" description="Disordered" evidence="2">
    <location>
        <begin position="385"/>
        <end position="432"/>
    </location>
</feature>
<reference evidence="3 4" key="1">
    <citation type="journal article" date="2016" name="Genome Biol. Evol.">
        <title>Divergent and convergent evolution of fungal pathogenicity.</title>
        <authorList>
            <person name="Shang Y."/>
            <person name="Xiao G."/>
            <person name="Zheng P."/>
            <person name="Cen K."/>
            <person name="Zhan S."/>
            <person name="Wang C."/>
        </authorList>
    </citation>
    <scope>NUCLEOTIDE SEQUENCE [LARGE SCALE GENOMIC DNA]</scope>
    <source>
        <strain evidence="3 4">RCEF 264</strain>
    </source>
</reference>
<feature type="compositionally biased region" description="Polar residues" evidence="2">
    <location>
        <begin position="157"/>
        <end position="178"/>
    </location>
</feature>
<dbReference type="InterPro" id="IPR028211">
    <property type="entry name" value="Ntr2"/>
</dbReference>
<sequence length="580" mass="62175">MSLFQKRKGRRISTFDDEEEESGGGASVDEAGSAPEPAVQLPVRFGRRQLKQSALRRSINLINGGAGGDEDQTGESSGTATDRKSDKEGEDDVNTNRQQEHDEDGESRPVVVRPNIGRSGSTRTKKRLSSSSTRLSFGGSALGDGDNDDDSVSSSGPGPTSTMRRAPAGTSSLTQRVLETNAFRRSLSGRLPARPIERLRDSGGDQDDDIHDFDDDDRPRYSAEYLAELQSSTPNTPQNTASMRKQQNDAGGGSLGTGDAMDLDPSELEGAMVVDASELAALRPATPVAHVLTETEIQERKDRRARLALEKEALALGSDDDEANGYISLAVDTKKQKQKEATRLVREDEDLGEGFDEFVEDERLALGRKAERAARRRRKQEMAALIEAAEKDGGDGDGLADGNRSNDDIDDDDSEAERRAAYDAAQARAGMDGLARRRKATSATAAAAAAVDRPVAVPRMKPLPDLADCVARMRSTVQALAGEVALRREKLADVEREKQEIAAREKEVQAILDKAGATYQAALGTQGKNGVAAAAAATQSPLRPLPPGLMGALPTERGLESLGTTPTRKNDPDDVFTDRP</sequence>
<feature type="compositionally biased region" description="Basic residues" evidence="2">
    <location>
        <begin position="1"/>
        <end position="11"/>
    </location>
</feature>
<evidence type="ECO:0000313" key="3">
    <source>
        <dbReference type="EMBL" id="OAA62886.1"/>
    </source>
</evidence>
<evidence type="ECO:0000256" key="1">
    <source>
        <dbReference type="SAM" id="Coils"/>
    </source>
</evidence>
<accession>A0A167VQM8</accession>
<protein>
    <recommendedName>
        <fullName evidence="5">Nineteen complex-related protein 2-domain-containing protein</fullName>
    </recommendedName>
</protein>
<comment type="caution">
    <text evidence="3">The sequence shown here is derived from an EMBL/GenBank/DDBJ whole genome shotgun (WGS) entry which is preliminary data.</text>
</comment>
<dbReference type="EMBL" id="AZHD01000006">
    <property type="protein sequence ID" value="OAA62886.1"/>
    <property type="molecule type" value="Genomic_DNA"/>
</dbReference>
<feature type="compositionally biased region" description="Polar residues" evidence="2">
    <location>
        <begin position="229"/>
        <end position="249"/>
    </location>
</feature>
<dbReference type="OrthoDB" id="429427at2759"/>
<keyword evidence="4" id="KW-1185">Reference proteome</keyword>
<feature type="region of interest" description="Disordered" evidence="2">
    <location>
        <begin position="1"/>
        <end position="45"/>
    </location>
</feature>
<evidence type="ECO:0000256" key="2">
    <source>
        <dbReference type="SAM" id="MobiDB-lite"/>
    </source>
</evidence>
<feature type="region of interest" description="Disordered" evidence="2">
    <location>
        <begin position="535"/>
        <end position="580"/>
    </location>
</feature>